<organism evidence="2 3">
    <name type="scientific">Tritrichomonas musculus</name>
    <dbReference type="NCBI Taxonomy" id="1915356"/>
    <lineage>
        <taxon>Eukaryota</taxon>
        <taxon>Metamonada</taxon>
        <taxon>Parabasalia</taxon>
        <taxon>Tritrichomonadida</taxon>
        <taxon>Tritrichomonadidae</taxon>
        <taxon>Tritrichomonas</taxon>
    </lineage>
</organism>
<dbReference type="Gene3D" id="1.10.287.1490">
    <property type="match status" value="1"/>
</dbReference>
<accession>A0ABR2JDL3</accession>
<keyword evidence="3" id="KW-1185">Reference proteome</keyword>
<feature type="coiled-coil region" evidence="1">
    <location>
        <begin position="233"/>
        <end position="367"/>
    </location>
</feature>
<dbReference type="EMBL" id="JAPFFF010000012">
    <property type="protein sequence ID" value="KAK8875598.1"/>
    <property type="molecule type" value="Genomic_DNA"/>
</dbReference>
<evidence type="ECO:0000256" key="1">
    <source>
        <dbReference type="SAM" id="Coils"/>
    </source>
</evidence>
<keyword evidence="1" id="KW-0175">Coiled coil</keyword>
<name>A0ABR2JDL3_9EUKA</name>
<dbReference type="SUPFAM" id="SSF49785">
    <property type="entry name" value="Galactose-binding domain-like"/>
    <property type="match status" value="1"/>
</dbReference>
<dbReference type="Proteomes" id="UP001470230">
    <property type="component" value="Unassembled WGS sequence"/>
</dbReference>
<reference evidence="2 3" key="1">
    <citation type="submission" date="2024-04" db="EMBL/GenBank/DDBJ databases">
        <title>Tritrichomonas musculus Genome.</title>
        <authorList>
            <person name="Alves-Ferreira E."/>
            <person name="Grigg M."/>
            <person name="Lorenzi H."/>
            <person name="Galac M."/>
        </authorList>
    </citation>
    <scope>NUCLEOTIDE SEQUENCE [LARGE SCALE GENOMIC DNA]</scope>
    <source>
        <strain evidence="2 3">EAF2021</strain>
    </source>
</reference>
<sequence length="581" mass="68963">MEEHIKLKLVHKSKYYEIPCQFKNLPNVNKEIYSKLLFTPSHTYIVKSNVDDSIFQSFINYWVDEKEPKIQLENYYQYYLLSQEFNLMENLLELSKENWNTYEQNLYILSIPSKIDKSQIEQIVSEDLDEYLEKYGKELMNLSIQTLINIFNNEQRKLTKHNLAYELIVKYYEETKKDNIFVLLGTLNGHELNEFNFLESIMKKDERYEYIPQIKLSYFHDFSLKISNLEKVINNFYQVYEEQSQTIEELKNTIKQNQDTFSKELSKMNSLIQQLNDKYQNLSNEMKQKASSDSVNQQQQSKKYQYLENEVKQKISSNNANQEQQNKELKSLISQQSKTIEELQKKIEKYEEESKALKQELDAKTAKQSGDIDQIFSQMKDMKTKQENESRNLQSFIDQRIKVKAEKNVKIPFLKNNEFNGIINFLKQHSLDIFSEITVASSSLYQGDEKYSPRNAICYQDTDVEFCTIDEANSWICFDFKNLQVALADYTIRSYNVGPNNPHPKSWVIEGSNDNDKWATLDEQKGCSFLNGKNLVYTFNLKSATSQSYRFIRMRQTDKNWYNSQHLIFNCIEFYGQLMNK</sequence>
<evidence type="ECO:0000313" key="2">
    <source>
        <dbReference type="EMBL" id="KAK8875598.1"/>
    </source>
</evidence>
<evidence type="ECO:0008006" key="4">
    <source>
        <dbReference type="Google" id="ProtNLM"/>
    </source>
</evidence>
<protein>
    <recommendedName>
        <fullName evidence="4">F5/8 type C domain-containing protein</fullName>
    </recommendedName>
</protein>
<gene>
    <name evidence="2" type="ORF">M9Y10_005767</name>
</gene>
<dbReference type="InterPro" id="IPR008979">
    <property type="entry name" value="Galactose-bd-like_sf"/>
</dbReference>
<comment type="caution">
    <text evidence="2">The sequence shown here is derived from an EMBL/GenBank/DDBJ whole genome shotgun (WGS) entry which is preliminary data.</text>
</comment>
<dbReference type="Gene3D" id="2.60.120.260">
    <property type="entry name" value="Galactose-binding domain-like"/>
    <property type="match status" value="1"/>
</dbReference>
<proteinExistence type="predicted"/>
<evidence type="ECO:0000313" key="3">
    <source>
        <dbReference type="Proteomes" id="UP001470230"/>
    </source>
</evidence>